<dbReference type="SMART" id="SM00862">
    <property type="entry name" value="Trans_reg_C"/>
    <property type="match status" value="1"/>
</dbReference>
<dbReference type="PROSITE" id="PS50110">
    <property type="entry name" value="RESPONSE_REGULATORY"/>
    <property type="match status" value="1"/>
</dbReference>
<evidence type="ECO:0000313" key="6">
    <source>
        <dbReference type="EMBL" id="MDQ0470540.1"/>
    </source>
</evidence>
<reference evidence="6 7" key="1">
    <citation type="submission" date="2023-07" db="EMBL/GenBank/DDBJ databases">
        <title>Genomic Encyclopedia of Type Strains, Phase IV (KMG-IV): sequencing the most valuable type-strain genomes for metagenomic binning, comparative biology and taxonomic classification.</title>
        <authorList>
            <person name="Goeker M."/>
        </authorList>
    </citation>
    <scope>NUCLEOTIDE SEQUENCE [LARGE SCALE GENOMIC DNA]</scope>
    <source>
        <strain evidence="6 7">DSM 19619</strain>
    </source>
</reference>
<evidence type="ECO:0000313" key="7">
    <source>
        <dbReference type="Proteomes" id="UP001242480"/>
    </source>
</evidence>
<feature type="domain" description="OmpR/PhoB-type" evidence="5">
    <location>
        <begin position="127"/>
        <end position="225"/>
    </location>
</feature>
<protein>
    <submittedName>
        <fullName evidence="6">DNA-binding response OmpR family regulator</fullName>
    </submittedName>
</protein>
<dbReference type="InterPro" id="IPR011006">
    <property type="entry name" value="CheY-like_superfamily"/>
</dbReference>
<organism evidence="6 7">
    <name type="scientific">Labrys wisconsinensis</name>
    <dbReference type="NCBI Taxonomy" id="425677"/>
    <lineage>
        <taxon>Bacteria</taxon>
        <taxon>Pseudomonadati</taxon>
        <taxon>Pseudomonadota</taxon>
        <taxon>Alphaproteobacteria</taxon>
        <taxon>Hyphomicrobiales</taxon>
        <taxon>Xanthobacteraceae</taxon>
        <taxon>Labrys</taxon>
    </lineage>
</organism>
<dbReference type="SUPFAM" id="SSF52172">
    <property type="entry name" value="CheY-like"/>
    <property type="match status" value="1"/>
</dbReference>
<evidence type="ECO:0000259" key="5">
    <source>
        <dbReference type="PROSITE" id="PS51755"/>
    </source>
</evidence>
<dbReference type="Proteomes" id="UP001242480">
    <property type="component" value="Unassembled WGS sequence"/>
</dbReference>
<dbReference type="CDD" id="cd00383">
    <property type="entry name" value="trans_reg_C"/>
    <property type="match status" value="1"/>
</dbReference>
<dbReference type="Gene3D" id="6.10.250.690">
    <property type="match status" value="1"/>
</dbReference>
<name>A0ABU0J8D8_9HYPH</name>
<feature type="DNA-binding region" description="OmpR/PhoB-type" evidence="3">
    <location>
        <begin position="127"/>
        <end position="225"/>
    </location>
</feature>
<keyword evidence="2" id="KW-0597">Phosphoprotein</keyword>
<dbReference type="SMART" id="SM00448">
    <property type="entry name" value="REC"/>
    <property type="match status" value="1"/>
</dbReference>
<dbReference type="Pfam" id="PF00072">
    <property type="entry name" value="Response_reg"/>
    <property type="match status" value="1"/>
</dbReference>
<dbReference type="PANTHER" id="PTHR48111">
    <property type="entry name" value="REGULATOR OF RPOS"/>
    <property type="match status" value="1"/>
</dbReference>
<sequence>MARILVVEDDERTAAEIEAALADDGHQVERTVTGRDGLVKAIGQTYAAIILDRMLPGDVDGLSLLAALRAAGVQTPVLILSALSAVDERVRGLKAGGDDYLTKPFEFLELTARLDVLIRRRAGPVVETALRAGDLEVDLLTHTVRRAGQVIELLPREYRLLEYMMRHAGQIVTRTMLFEEVWHYRYDEPTNVIDVHVGKLRRKIDQAGLASMIQTVRGSGYVLKAPG</sequence>
<keyword evidence="1 3" id="KW-0238">DNA-binding</keyword>
<evidence type="ECO:0000256" key="2">
    <source>
        <dbReference type="PROSITE-ProRule" id="PRU00169"/>
    </source>
</evidence>
<feature type="domain" description="Response regulatory" evidence="4">
    <location>
        <begin position="3"/>
        <end position="118"/>
    </location>
</feature>
<comment type="caution">
    <text evidence="6">The sequence shown here is derived from an EMBL/GenBank/DDBJ whole genome shotgun (WGS) entry which is preliminary data.</text>
</comment>
<proteinExistence type="predicted"/>
<dbReference type="GO" id="GO:0003677">
    <property type="term" value="F:DNA binding"/>
    <property type="evidence" value="ECO:0007669"/>
    <property type="project" value="UniProtKB-KW"/>
</dbReference>
<dbReference type="InterPro" id="IPR001789">
    <property type="entry name" value="Sig_transdc_resp-reg_receiver"/>
</dbReference>
<accession>A0ABU0J8D8</accession>
<dbReference type="PANTHER" id="PTHR48111:SF76">
    <property type="entry name" value="TWO-COMPONENT RESPONSE REGULATOR"/>
    <property type="match status" value="1"/>
</dbReference>
<keyword evidence="7" id="KW-1185">Reference proteome</keyword>
<dbReference type="Gene3D" id="3.40.50.2300">
    <property type="match status" value="1"/>
</dbReference>
<evidence type="ECO:0000256" key="3">
    <source>
        <dbReference type="PROSITE-ProRule" id="PRU01091"/>
    </source>
</evidence>
<dbReference type="InterPro" id="IPR001867">
    <property type="entry name" value="OmpR/PhoB-type_DNA-bd"/>
</dbReference>
<dbReference type="Pfam" id="PF00486">
    <property type="entry name" value="Trans_reg_C"/>
    <property type="match status" value="1"/>
</dbReference>
<dbReference type="InterPro" id="IPR039420">
    <property type="entry name" value="WalR-like"/>
</dbReference>
<dbReference type="InterPro" id="IPR036388">
    <property type="entry name" value="WH-like_DNA-bd_sf"/>
</dbReference>
<dbReference type="PROSITE" id="PS51755">
    <property type="entry name" value="OMPR_PHOB"/>
    <property type="match status" value="1"/>
</dbReference>
<dbReference type="Gene3D" id="1.10.10.10">
    <property type="entry name" value="Winged helix-like DNA-binding domain superfamily/Winged helix DNA-binding domain"/>
    <property type="match status" value="1"/>
</dbReference>
<gene>
    <name evidence="6" type="ORF">QO011_003559</name>
</gene>
<evidence type="ECO:0000256" key="1">
    <source>
        <dbReference type="ARBA" id="ARBA00023125"/>
    </source>
</evidence>
<dbReference type="RefSeq" id="WP_307274600.1">
    <property type="nucleotide sequence ID" value="NZ_JAUSVX010000006.1"/>
</dbReference>
<dbReference type="EMBL" id="JAUSVX010000006">
    <property type="protein sequence ID" value="MDQ0470540.1"/>
    <property type="molecule type" value="Genomic_DNA"/>
</dbReference>
<evidence type="ECO:0000259" key="4">
    <source>
        <dbReference type="PROSITE" id="PS50110"/>
    </source>
</evidence>
<feature type="modified residue" description="4-aspartylphosphate" evidence="2">
    <location>
        <position position="52"/>
    </location>
</feature>